<organism evidence="1">
    <name type="scientific">Clostridium perfringens</name>
    <dbReference type="NCBI Taxonomy" id="1502"/>
    <lineage>
        <taxon>Bacteria</taxon>
        <taxon>Bacillati</taxon>
        <taxon>Bacillota</taxon>
        <taxon>Clostridia</taxon>
        <taxon>Eubacteriales</taxon>
        <taxon>Clostridiaceae</taxon>
        <taxon>Clostridium</taxon>
    </lineage>
</organism>
<comment type="caution">
    <text evidence="1">The sequence shown here is derived from an EMBL/GenBank/DDBJ whole genome shotgun (WGS) entry which is preliminary data.</text>
</comment>
<dbReference type="Gene3D" id="1.10.246.150">
    <property type="match status" value="1"/>
</dbReference>
<gene>
    <name evidence="1" type="ORF">I9080_002895</name>
</gene>
<reference evidence="1" key="1">
    <citation type="journal article" date="2018" name="Genome Biol.">
        <title>SKESA: strategic k-mer extension for scrupulous assemblies.</title>
        <authorList>
            <person name="Souvorov A."/>
            <person name="Agarwala R."/>
            <person name="Lipman D.J."/>
        </authorList>
    </citation>
    <scope>NUCLEOTIDE SEQUENCE</scope>
    <source>
        <strain evidence="1">C8</strain>
    </source>
</reference>
<name>A0A8H9R0H7_CLOPF</name>
<dbReference type="Pfam" id="PF05135">
    <property type="entry name" value="Phage_connect_1"/>
    <property type="match status" value="1"/>
</dbReference>
<proteinExistence type="predicted"/>
<dbReference type="InterPro" id="IPR053746">
    <property type="entry name" value="Viral_HT_Connector_Assembly"/>
</dbReference>
<dbReference type="InterPro" id="IPR021146">
    <property type="entry name" value="Phage_gp6-like_head-tail"/>
</dbReference>
<protein>
    <submittedName>
        <fullName evidence="1">Phage head-tail connector protein</fullName>
    </submittedName>
</protein>
<evidence type="ECO:0000313" key="1">
    <source>
        <dbReference type="EMBL" id="HAT4309051.1"/>
    </source>
</evidence>
<accession>A0A8H9R0H7</accession>
<sequence length="113" mass="13089">MNEIIQDLLIDLPKAPPNKLELLIKRAINQINNYLNKEFSESDAIKNFKYAIEQIVLDTYNYQNSRQFKEGILKMSEGDKSIEYNTQSVVTGRIVFTNEVKSMLPTPYVRLMG</sequence>
<reference evidence="1" key="2">
    <citation type="submission" date="2020-07" db="EMBL/GenBank/DDBJ databases">
        <authorList>
            <consortium name="NCBI Pathogen Detection Project"/>
        </authorList>
    </citation>
    <scope>NUCLEOTIDE SEQUENCE</scope>
    <source>
        <strain evidence="1">C8</strain>
    </source>
</reference>
<dbReference type="EMBL" id="DACTCB010000022">
    <property type="protein sequence ID" value="HAT4309051.1"/>
    <property type="molecule type" value="Genomic_DNA"/>
</dbReference>
<dbReference type="Proteomes" id="UP000859547">
    <property type="component" value="Unassembled WGS sequence"/>
</dbReference>
<dbReference type="AlphaFoldDB" id="A0A8H9R0H7"/>